<organism evidence="2">
    <name type="scientific">Arundo donax</name>
    <name type="common">Giant reed</name>
    <name type="synonym">Donax arundinaceus</name>
    <dbReference type="NCBI Taxonomy" id="35708"/>
    <lineage>
        <taxon>Eukaryota</taxon>
        <taxon>Viridiplantae</taxon>
        <taxon>Streptophyta</taxon>
        <taxon>Embryophyta</taxon>
        <taxon>Tracheophyta</taxon>
        <taxon>Spermatophyta</taxon>
        <taxon>Magnoliopsida</taxon>
        <taxon>Liliopsida</taxon>
        <taxon>Poales</taxon>
        <taxon>Poaceae</taxon>
        <taxon>PACMAD clade</taxon>
        <taxon>Arundinoideae</taxon>
        <taxon>Arundineae</taxon>
        <taxon>Arundo</taxon>
    </lineage>
</organism>
<reference evidence="2" key="1">
    <citation type="submission" date="2014-09" db="EMBL/GenBank/DDBJ databases">
        <authorList>
            <person name="Magalhaes I.L.F."/>
            <person name="Oliveira U."/>
            <person name="Santos F.R."/>
            <person name="Vidigal T.H.D.A."/>
            <person name="Brescovit A.D."/>
            <person name="Santos A.J."/>
        </authorList>
    </citation>
    <scope>NUCLEOTIDE SEQUENCE</scope>
    <source>
        <tissue evidence="2">Shoot tissue taken approximately 20 cm above the soil surface</tissue>
    </source>
</reference>
<dbReference type="AlphaFoldDB" id="A0A0A9GR83"/>
<accession>A0A0A9GR83</accession>
<protein>
    <submittedName>
        <fullName evidence="2">Uncharacterized protein</fullName>
    </submittedName>
</protein>
<evidence type="ECO:0000313" key="2">
    <source>
        <dbReference type="EMBL" id="JAE27635.1"/>
    </source>
</evidence>
<feature type="region of interest" description="Disordered" evidence="1">
    <location>
        <begin position="1"/>
        <end position="43"/>
    </location>
</feature>
<sequence length="43" mass="4641">MGDCTAACAAQAPGSSMPPLHDTQKPHDELKLSQARTWWSSTK</sequence>
<dbReference type="EMBL" id="GBRH01170261">
    <property type="protein sequence ID" value="JAE27635.1"/>
    <property type="molecule type" value="Transcribed_RNA"/>
</dbReference>
<feature type="compositionally biased region" description="Basic and acidic residues" evidence="1">
    <location>
        <begin position="22"/>
        <end position="31"/>
    </location>
</feature>
<name>A0A0A9GR83_ARUDO</name>
<reference evidence="2" key="2">
    <citation type="journal article" date="2015" name="Data Brief">
        <title>Shoot transcriptome of the giant reed, Arundo donax.</title>
        <authorList>
            <person name="Barrero R.A."/>
            <person name="Guerrero F.D."/>
            <person name="Moolhuijzen P."/>
            <person name="Goolsby J.A."/>
            <person name="Tidwell J."/>
            <person name="Bellgard S.E."/>
            <person name="Bellgard M.I."/>
        </authorList>
    </citation>
    <scope>NUCLEOTIDE SEQUENCE</scope>
    <source>
        <tissue evidence="2">Shoot tissue taken approximately 20 cm above the soil surface</tissue>
    </source>
</reference>
<evidence type="ECO:0000256" key="1">
    <source>
        <dbReference type="SAM" id="MobiDB-lite"/>
    </source>
</evidence>
<proteinExistence type="predicted"/>
<feature type="compositionally biased region" description="Polar residues" evidence="1">
    <location>
        <begin position="34"/>
        <end position="43"/>
    </location>
</feature>